<dbReference type="EMBL" id="CAJVPV010008938">
    <property type="protein sequence ID" value="CAG8636477.1"/>
    <property type="molecule type" value="Genomic_DNA"/>
</dbReference>
<feature type="compositionally biased region" description="Basic and acidic residues" evidence="1">
    <location>
        <begin position="19"/>
        <end position="31"/>
    </location>
</feature>
<dbReference type="InterPro" id="IPR002083">
    <property type="entry name" value="MATH/TRAF_dom"/>
</dbReference>
<name>A0A9N9DI41_9GLOM</name>
<organism evidence="3 4">
    <name type="scientific">Acaulospora morrowiae</name>
    <dbReference type="NCBI Taxonomy" id="94023"/>
    <lineage>
        <taxon>Eukaryota</taxon>
        <taxon>Fungi</taxon>
        <taxon>Fungi incertae sedis</taxon>
        <taxon>Mucoromycota</taxon>
        <taxon>Glomeromycotina</taxon>
        <taxon>Glomeromycetes</taxon>
        <taxon>Diversisporales</taxon>
        <taxon>Acaulosporaceae</taxon>
        <taxon>Acaulospora</taxon>
    </lineage>
</organism>
<feature type="region of interest" description="Disordered" evidence="1">
    <location>
        <begin position="1"/>
        <end position="31"/>
    </location>
</feature>
<feature type="domain" description="MATH" evidence="2">
    <location>
        <begin position="48"/>
        <end position="116"/>
    </location>
</feature>
<evidence type="ECO:0000313" key="3">
    <source>
        <dbReference type="EMBL" id="CAG8636477.1"/>
    </source>
</evidence>
<evidence type="ECO:0000256" key="1">
    <source>
        <dbReference type="SAM" id="MobiDB-lite"/>
    </source>
</evidence>
<dbReference type="SUPFAM" id="SSF49599">
    <property type="entry name" value="TRAF domain-like"/>
    <property type="match status" value="1"/>
</dbReference>
<feature type="compositionally biased region" description="Polar residues" evidence="1">
    <location>
        <begin position="1"/>
        <end position="16"/>
    </location>
</feature>
<protein>
    <submittedName>
        <fullName evidence="3">2639_t:CDS:1</fullName>
    </submittedName>
</protein>
<evidence type="ECO:0000259" key="2">
    <source>
        <dbReference type="PROSITE" id="PS50144"/>
    </source>
</evidence>
<proteinExistence type="predicted"/>
<reference evidence="3" key="1">
    <citation type="submission" date="2021-06" db="EMBL/GenBank/DDBJ databases">
        <authorList>
            <person name="Kallberg Y."/>
            <person name="Tangrot J."/>
            <person name="Rosling A."/>
        </authorList>
    </citation>
    <scope>NUCLEOTIDE SEQUENCE</scope>
    <source>
        <strain evidence="3">CL551</strain>
    </source>
</reference>
<dbReference type="InterPro" id="IPR008974">
    <property type="entry name" value="TRAF-like"/>
</dbReference>
<dbReference type="PROSITE" id="PS50144">
    <property type="entry name" value="MATH"/>
    <property type="match status" value="1"/>
</dbReference>
<comment type="caution">
    <text evidence="3">The sequence shown here is derived from an EMBL/GenBank/DDBJ whole genome shotgun (WGS) entry which is preliminary data.</text>
</comment>
<sequence length="116" mass="13459">MVKQNYSKASCSNGRKTVNYHEKRDRESGVDGIKDQGQVSIQKRVTPTWSVRWFIKDFQSLVDLYPRGRFLMSDNFVLEDEITKGAGYDCRIRLFPNGNWNYLKPGFVSIYLQASP</sequence>
<dbReference type="AlphaFoldDB" id="A0A9N9DI41"/>
<gene>
    <name evidence="3" type="ORF">AMORRO_LOCUS9327</name>
</gene>
<dbReference type="Proteomes" id="UP000789342">
    <property type="component" value="Unassembled WGS sequence"/>
</dbReference>
<evidence type="ECO:0000313" key="4">
    <source>
        <dbReference type="Proteomes" id="UP000789342"/>
    </source>
</evidence>
<accession>A0A9N9DI41</accession>
<feature type="non-terminal residue" evidence="3">
    <location>
        <position position="116"/>
    </location>
</feature>
<dbReference type="Gene3D" id="2.60.210.10">
    <property type="entry name" value="Apoptosis, Tumor Necrosis Factor Receptor Associated Protein 2, Chain A"/>
    <property type="match status" value="1"/>
</dbReference>
<keyword evidence="4" id="KW-1185">Reference proteome</keyword>
<dbReference type="OrthoDB" id="514777at2759"/>